<name>A0A543B349_9ACTN</name>
<dbReference type="EMBL" id="VFOW01000001">
    <property type="protein sequence ID" value="TQL79261.1"/>
    <property type="molecule type" value="Genomic_DNA"/>
</dbReference>
<dbReference type="Proteomes" id="UP000317043">
    <property type="component" value="Unassembled WGS sequence"/>
</dbReference>
<reference evidence="5 6" key="1">
    <citation type="submission" date="2019-06" db="EMBL/GenBank/DDBJ databases">
        <title>Sequencing the genomes of 1000 actinobacteria strains.</title>
        <authorList>
            <person name="Klenk H.-P."/>
        </authorList>
    </citation>
    <scope>NUCLEOTIDE SEQUENCE [LARGE SCALE GENOMIC DNA]</scope>
    <source>
        <strain evidence="5 6">DSM 45928</strain>
    </source>
</reference>
<evidence type="ECO:0000313" key="5">
    <source>
        <dbReference type="EMBL" id="TQL79261.1"/>
    </source>
</evidence>
<evidence type="ECO:0000256" key="3">
    <source>
        <dbReference type="ARBA" id="ARBA00023002"/>
    </source>
</evidence>
<dbReference type="Gene3D" id="3.40.430.10">
    <property type="entry name" value="Dihydrofolate Reductase, subunit A"/>
    <property type="match status" value="1"/>
</dbReference>
<gene>
    <name evidence="5" type="ORF">FB566_4862</name>
</gene>
<comment type="caution">
    <text evidence="5">The sequence shown here is derived from an EMBL/GenBank/DDBJ whole genome shotgun (WGS) entry which is preliminary data.</text>
</comment>
<keyword evidence="2" id="KW-0521">NADP</keyword>
<proteinExistence type="predicted"/>
<evidence type="ECO:0000313" key="6">
    <source>
        <dbReference type="Proteomes" id="UP000317043"/>
    </source>
</evidence>
<organism evidence="5 6">
    <name type="scientific">Stackebrandtia endophytica</name>
    <dbReference type="NCBI Taxonomy" id="1496996"/>
    <lineage>
        <taxon>Bacteria</taxon>
        <taxon>Bacillati</taxon>
        <taxon>Actinomycetota</taxon>
        <taxon>Actinomycetes</taxon>
        <taxon>Glycomycetales</taxon>
        <taxon>Glycomycetaceae</taxon>
        <taxon>Stackebrandtia</taxon>
    </lineage>
</organism>
<dbReference type="Pfam" id="PF01872">
    <property type="entry name" value="RibD_C"/>
    <property type="match status" value="1"/>
</dbReference>
<keyword evidence="3" id="KW-0560">Oxidoreductase</keyword>
<evidence type="ECO:0000256" key="2">
    <source>
        <dbReference type="ARBA" id="ARBA00022857"/>
    </source>
</evidence>
<dbReference type="GO" id="GO:0008703">
    <property type="term" value="F:5-amino-6-(5-phosphoribosylamino)uracil reductase activity"/>
    <property type="evidence" value="ECO:0007669"/>
    <property type="project" value="InterPro"/>
</dbReference>
<dbReference type="RefSeq" id="WP_142044429.1">
    <property type="nucleotide sequence ID" value="NZ_JBHTGS010000002.1"/>
</dbReference>
<feature type="domain" description="Bacterial bifunctional deaminase-reductase C-terminal" evidence="4">
    <location>
        <begin position="32"/>
        <end position="234"/>
    </location>
</feature>
<dbReference type="GO" id="GO:0009231">
    <property type="term" value="P:riboflavin biosynthetic process"/>
    <property type="evidence" value="ECO:0007669"/>
    <property type="project" value="InterPro"/>
</dbReference>
<dbReference type="AlphaFoldDB" id="A0A543B349"/>
<dbReference type="PANTHER" id="PTHR38011">
    <property type="entry name" value="DIHYDROFOLATE REDUCTASE FAMILY PROTEIN (AFU_ORTHOLOGUE AFUA_8G06820)"/>
    <property type="match status" value="1"/>
</dbReference>
<accession>A0A543B349</accession>
<keyword evidence="6" id="KW-1185">Reference proteome</keyword>
<dbReference type="InParanoid" id="A0A543B349"/>
<comment type="pathway">
    <text evidence="1">Cofactor biosynthesis; riboflavin biosynthesis.</text>
</comment>
<dbReference type="InterPro" id="IPR024072">
    <property type="entry name" value="DHFR-like_dom_sf"/>
</dbReference>
<dbReference type="InterPro" id="IPR002734">
    <property type="entry name" value="RibDG_C"/>
</dbReference>
<evidence type="ECO:0000256" key="1">
    <source>
        <dbReference type="ARBA" id="ARBA00005104"/>
    </source>
</evidence>
<protein>
    <submittedName>
        <fullName evidence="5">Riboflavin biosynthesis pyrimidine reductase</fullName>
    </submittedName>
</protein>
<evidence type="ECO:0000259" key="4">
    <source>
        <dbReference type="Pfam" id="PF01872"/>
    </source>
</evidence>
<dbReference type="InterPro" id="IPR050765">
    <property type="entry name" value="Riboflavin_Biosynth_HTPR"/>
</dbReference>
<sequence length="248" mass="27064">MELILPVPETASGELDDATLIEHYAPPPEATRWLRVNFVSSADGAVEVDGNSHALSSEDDMRAFRFIRMRCDVLITGAGTVRTDGYQALRMSPERVEWRRAHGLPDHPVMAVVTRSADLDLSMPLFTQAPQRPIVITCERAPVERRLAAEEVADVLVAGDDGVDFATALDLLEERGLRQQLCEGGPHILGELTAADLVDELCLTLSPVLAGAGSGRITDGPSSPLRRMRLAQALHANGNLLLRYIRLR</sequence>
<dbReference type="PANTHER" id="PTHR38011:SF7">
    <property type="entry name" value="2,5-DIAMINO-6-RIBOSYLAMINO-4(3H)-PYRIMIDINONE 5'-PHOSPHATE REDUCTASE"/>
    <property type="match status" value="1"/>
</dbReference>
<dbReference type="OrthoDB" id="5243299at2"/>
<dbReference type="SUPFAM" id="SSF53597">
    <property type="entry name" value="Dihydrofolate reductase-like"/>
    <property type="match status" value="1"/>
</dbReference>